<sequence>MQAQRETLTLDVLFQVAERLDTHLIARLSLVNQDLYEAIGRPLLRKTLQKEKENFLFKHVYSTTALKHFIQGGFAREFDTVRHVAVTCRTENWQNDLDVEPFDLLKLHYNINARNTENCTVISSIIATHPSPATAVEALLGAGADPNGGAGGAADLAPLNVLFAPGRWAQYPFIQTGPVLLQCVKALVSHGASTTPEPHGVDFLFAAVLNTIWEKLCLVAKQAALEFVYESRISQVVRDGALHVQRPGARARGRSRVLGRVIGRRALTIRSRSPVNESRAISIGASRSFNRQELILSLERVDTKPYDELCNFLVDATPAWQELTPGLRGQVLMLKLLSMARLRDVNPWSIHLMGDGLFYVNRENVATCRPGVTFNRSDNRWVVDYNMS</sequence>
<dbReference type="OrthoDB" id="4744044at2759"/>
<keyword evidence="2" id="KW-1185">Reference proteome</keyword>
<gene>
    <name evidence="1" type="ORF">E0Z10_g7021</name>
</gene>
<dbReference type="EMBL" id="SKBN01000155">
    <property type="protein sequence ID" value="TGJ81734.1"/>
    <property type="molecule type" value="Genomic_DNA"/>
</dbReference>
<evidence type="ECO:0000313" key="2">
    <source>
        <dbReference type="Proteomes" id="UP000297716"/>
    </source>
</evidence>
<accession>A0A4Z0YCN6</accession>
<reference evidence="1 2" key="1">
    <citation type="submission" date="2019-03" db="EMBL/GenBank/DDBJ databases">
        <title>Draft genome sequence of Xylaria hypoxylon DSM 108379, a ubiquitous saprotrophic-parasitic fungi on hardwood.</title>
        <authorList>
            <person name="Buettner E."/>
            <person name="Leonhardt S."/>
            <person name="Gebauer A.M."/>
            <person name="Liers C."/>
            <person name="Hofrichter M."/>
            <person name="Kellner H."/>
        </authorList>
    </citation>
    <scope>NUCLEOTIDE SEQUENCE [LARGE SCALE GENOMIC DNA]</scope>
    <source>
        <strain evidence="1 2">DSM 108379</strain>
    </source>
</reference>
<name>A0A4Z0YCN6_9PEZI</name>
<organism evidence="1 2">
    <name type="scientific">Xylaria hypoxylon</name>
    <dbReference type="NCBI Taxonomy" id="37992"/>
    <lineage>
        <taxon>Eukaryota</taxon>
        <taxon>Fungi</taxon>
        <taxon>Dikarya</taxon>
        <taxon>Ascomycota</taxon>
        <taxon>Pezizomycotina</taxon>
        <taxon>Sordariomycetes</taxon>
        <taxon>Xylariomycetidae</taxon>
        <taxon>Xylariales</taxon>
        <taxon>Xylariaceae</taxon>
        <taxon>Xylaria</taxon>
    </lineage>
</organism>
<comment type="caution">
    <text evidence="1">The sequence shown here is derived from an EMBL/GenBank/DDBJ whole genome shotgun (WGS) entry which is preliminary data.</text>
</comment>
<protein>
    <submittedName>
        <fullName evidence="1">Uncharacterized protein</fullName>
    </submittedName>
</protein>
<dbReference type="Proteomes" id="UP000297716">
    <property type="component" value="Unassembled WGS sequence"/>
</dbReference>
<dbReference type="AlphaFoldDB" id="A0A4Z0YCN6"/>
<evidence type="ECO:0000313" key="1">
    <source>
        <dbReference type="EMBL" id="TGJ81734.1"/>
    </source>
</evidence>
<proteinExistence type="predicted"/>